<dbReference type="EMBL" id="JH001041">
    <property type="protein sequence ID" value="EGV94410.1"/>
    <property type="molecule type" value="Genomic_DNA"/>
</dbReference>
<accession>G3I112</accession>
<evidence type="ECO:0000313" key="2">
    <source>
        <dbReference type="Proteomes" id="UP000001075"/>
    </source>
</evidence>
<sequence>MESLFVALPCPFLSLPFLGSGISMNLGGGSYSLVPSNESASTHTHQCPLLPPNLTRTTVSSLVPGKHT</sequence>
<name>G3I112_CRIGR</name>
<dbReference type="InParanoid" id="G3I112"/>
<reference evidence="2" key="1">
    <citation type="journal article" date="2011" name="Nat. Biotechnol.">
        <title>The genomic sequence of the Chinese hamster ovary (CHO)-K1 cell line.</title>
        <authorList>
            <person name="Xu X."/>
            <person name="Nagarajan H."/>
            <person name="Lewis N.E."/>
            <person name="Pan S."/>
            <person name="Cai Z."/>
            <person name="Liu X."/>
            <person name="Chen W."/>
            <person name="Xie M."/>
            <person name="Wang W."/>
            <person name="Hammond S."/>
            <person name="Andersen M.R."/>
            <person name="Neff N."/>
            <person name="Passarelli B."/>
            <person name="Koh W."/>
            <person name="Fan H.C."/>
            <person name="Wang J."/>
            <person name="Gui Y."/>
            <person name="Lee K.H."/>
            <person name="Betenbaugh M.J."/>
            <person name="Quake S.R."/>
            <person name="Famili I."/>
            <person name="Palsson B.O."/>
            <person name="Wang J."/>
        </authorList>
    </citation>
    <scope>NUCLEOTIDE SEQUENCE [LARGE SCALE GENOMIC DNA]</scope>
    <source>
        <strain evidence="2">CHO K1 cell line</strain>
    </source>
</reference>
<dbReference type="AlphaFoldDB" id="G3I112"/>
<proteinExistence type="predicted"/>
<dbReference type="Proteomes" id="UP000001075">
    <property type="component" value="Unassembled WGS sequence"/>
</dbReference>
<evidence type="ECO:0000313" key="1">
    <source>
        <dbReference type="EMBL" id="EGV94410.1"/>
    </source>
</evidence>
<gene>
    <name evidence="1" type="ORF">I79_017055</name>
</gene>
<protein>
    <submittedName>
        <fullName evidence="1">Uncharacterized protein</fullName>
    </submittedName>
</protein>
<organism evidence="1 2">
    <name type="scientific">Cricetulus griseus</name>
    <name type="common">Chinese hamster</name>
    <name type="synonym">Cricetulus barabensis griseus</name>
    <dbReference type="NCBI Taxonomy" id="10029"/>
    <lineage>
        <taxon>Eukaryota</taxon>
        <taxon>Metazoa</taxon>
        <taxon>Chordata</taxon>
        <taxon>Craniata</taxon>
        <taxon>Vertebrata</taxon>
        <taxon>Euteleostomi</taxon>
        <taxon>Mammalia</taxon>
        <taxon>Eutheria</taxon>
        <taxon>Euarchontoglires</taxon>
        <taxon>Glires</taxon>
        <taxon>Rodentia</taxon>
        <taxon>Myomorpha</taxon>
        <taxon>Muroidea</taxon>
        <taxon>Cricetidae</taxon>
        <taxon>Cricetinae</taxon>
        <taxon>Cricetulus</taxon>
    </lineage>
</organism>